<protein>
    <submittedName>
        <fullName evidence="2">TorA-specific chaperone</fullName>
    </submittedName>
</protein>
<dbReference type="SUPFAM" id="SSF89155">
    <property type="entry name" value="TorD-like"/>
    <property type="match status" value="1"/>
</dbReference>
<dbReference type="InterPro" id="IPR020945">
    <property type="entry name" value="DMSO/NO3_reduct_chaperone"/>
</dbReference>
<dbReference type="OrthoDB" id="7926125at2"/>
<dbReference type="PANTHER" id="PTHR34227">
    <property type="entry name" value="CHAPERONE PROTEIN YCDY"/>
    <property type="match status" value="1"/>
</dbReference>
<dbReference type="InterPro" id="IPR036411">
    <property type="entry name" value="TorD-like_sf"/>
</dbReference>
<keyword evidence="1" id="KW-0143">Chaperone</keyword>
<dbReference type="Pfam" id="PF02613">
    <property type="entry name" value="Nitrate_red_del"/>
    <property type="match status" value="1"/>
</dbReference>
<dbReference type="Proteomes" id="UP000294835">
    <property type="component" value="Unassembled WGS sequence"/>
</dbReference>
<sequence length="217" mass="22486">MSASAGLSRAPDPAEIEAFVAEFLGRAFLAPPDDAAVDSMTAPEATRLLREIAASLSEQDAAETMCAALTRGPPGAVAADLARRHVALFSGVSGPRTIPIYESAYTGGARHAAETFADLQAILRHLDLRVADDCAEPVDHLSLELALYATALRCGDGAATEAMLDRLAGWVPAFCAKVAAADPGGVYGAAARLLAALVRHRIPAHYSPLQAEGARAT</sequence>
<proteinExistence type="predicted"/>
<dbReference type="EMBL" id="SLXP01000020">
    <property type="protein sequence ID" value="TCP38598.1"/>
    <property type="molecule type" value="Genomic_DNA"/>
</dbReference>
<accession>A0A4R2PU74</accession>
<evidence type="ECO:0000313" key="2">
    <source>
        <dbReference type="EMBL" id="TCP38598.1"/>
    </source>
</evidence>
<comment type="caution">
    <text evidence="2">The sequence shown here is derived from an EMBL/GenBank/DDBJ whole genome shotgun (WGS) entry which is preliminary data.</text>
</comment>
<gene>
    <name evidence="2" type="ORF">EV662_1203</name>
</gene>
<dbReference type="RefSeq" id="WP_132466045.1">
    <property type="nucleotide sequence ID" value="NZ_SLXP01000020.1"/>
</dbReference>
<evidence type="ECO:0000313" key="3">
    <source>
        <dbReference type="Proteomes" id="UP000294835"/>
    </source>
</evidence>
<evidence type="ECO:0000256" key="1">
    <source>
        <dbReference type="ARBA" id="ARBA00023186"/>
    </source>
</evidence>
<reference evidence="2 3" key="1">
    <citation type="submission" date="2019-03" db="EMBL/GenBank/DDBJ databases">
        <title>Genomic Encyclopedia of Type Strains, Phase IV (KMG-IV): sequencing the most valuable type-strain genomes for metagenomic binning, comparative biology and taxonomic classification.</title>
        <authorList>
            <person name="Goeker M."/>
        </authorList>
    </citation>
    <scope>NUCLEOTIDE SEQUENCE [LARGE SCALE GENOMIC DNA]</scope>
    <source>
        <strain evidence="2 3">DSM 18063</strain>
    </source>
</reference>
<dbReference type="Gene3D" id="1.10.3480.10">
    <property type="entry name" value="TorD-like"/>
    <property type="match status" value="1"/>
</dbReference>
<dbReference type="AlphaFoldDB" id="A0A4R2PU74"/>
<organism evidence="2 3">
    <name type="scientific">Rhodovulum marinum</name>
    <dbReference type="NCBI Taxonomy" id="320662"/>
    <lineage>
        <taxon>Bacteria</taxon>
        <taxon>Pseudomonadati</taxon>
        <taxon>Pseudomonadota</taxon>
        <taxon>Alphaproteobacteria</taxon>
        <taxon>Rhodobacterales</taxon>
        <taxon>Paracoccaceae</taxon>
        <taxon>Rhodovulum</taxon>
    </lineage>
</organism>
<dbReference type="InterPro" id="IPR050289">
    <property type="entry name" value="TorD/DmsD_chaperones"/>
</dbReference>
<keyword evidence="3" id="KW-1185">Reference proteome</keyword>
<dbReference type="PANTHER" id="PTHR34227:SF1">
    <property type="entry name" value="DIMETHYL SULFOXIDE REDUCTASE CHAPERONE-RELATED"/>
    <property type="match status" value="1"/>
</dbReference>
<name>A0A4R2PU74_9RHOB</name>